<dbReference type="Gene3D" id="3.90.1570.30">
    <property type="match status" value="1"/>
</dbReference>
<proteinExistence type="predicted"/>
<dbReference type="EMBL" id="CP115396">
    <property type="protein sequence ID" value="WBO83640.1"/>
    <property type="molecule type" value="Genomic_DNA"/>
</dbReference>
<accession>A0ABY7PNM4</accession>
<evidence type="ECO:0000313" key="1">
    <source>
        <dbReference type="EMBL" id="WBO83640.1"/>
    </source>
</evidence>
<gene>
    <name evidence="1" type="ORF">O9Z63_14800</name>
</gene>
<protein>
    <recommendedName>
        <fullName evidence="3">Type I restriction enzyme R protein N-terminal domain-containing protein</fullName>
    </recommendedName>
</protein>
<evidence type="ECO:0008006" key="3">
    <source>
        <dbReference type="Google" id="ProtNLM"/>
    </source>
</evidence>
<name>A0ABY7PNM4_9BACT</name>
<dbReference type="Proteomes" id="UP001211872">
    <property type="component" value="Chromosome"/>
</dbReference>
<dbReference type="RefSeq" id="WP_270126036.1">
    <property type="nucleotide sequence ID" value="NZ_CP115396.1"/>
</dbReference>
<reference evidence="1 2" key="1">
    <citation type="journal article" date="2011" name="Int. J. Syst. Evol. Microbiol.">
        <title>Hymenobacter yonginensis sp. nov., isolated from a mesotrophic artificial lake.</title>
        <authorList>
            <person name="Joung Y."/>
            <person name="Cho S.H."/>
            <person name="Kim H."/>
            <person name="Kim S.B."/>
            <person name="Joh K."/>
        </authorList>
    </citation>
    <scope>NUCLEOTIDE SEQUENCE [LARGE SCALE GENOMIC DNA]</scope>
    <source>
        <strain evidence="1 2">KCTC 22745</strain>
    </source>
</reference>
<sequence length="323" mass="35309">MSTTSPLASLYTVLQAVRTSAELNAPLLRKNEAATRTVLIDPILRVLGWDTANVLMVEPEKTINSSWRADYALHNSEGKISCLIEAKCLNSDLQHKSVVQQVLGYAFGFGITKIVLTDGMKWHFYDDFKPGDTPLTAGFDIKKDTLATCALLLLTWLDAAHSGHGINIPISSAPKAAFASPSIAHIPEQPKPQKEATDQTAFICLTHLTTLSALPEQKPRQLRLPDGSVLAIKTWKDILIKTSLYVLQHQPTVTIPYPDKAGKKKSLFGWEKPAAGIGYKETALHGRPLFIYTNYSAPDCVANTLHALKLLPGKETEAVAVAF</sequence>
<organism evidence="1 2">
    <name type="scientific">Hymenobacter yonginensis</name>
    <dbReference type="NCBI Taxonomy" id="748197"/>
    <lineage>
        <taxon>Bacteria</taxon>
        <taxon>Pseudomonadati</taxon>
        <taxon>Bacteroidota</taxon>
        <taxon>Cytophagia</taxon>
        <taxon>Cytophagales</taxon>
        <taxon>Hymenobacteraceae</taxon>
        <taxon>Hymenobacter</taxon>
    </lineage>
</organism>
<evidence type="ECO:0000313" key="2">
    <source>
        <dbReference type="Proteomes" id="UP001211872"/>
    </source>
</evidence>
<keyword evidence="2" id="KW-1185">Reference proteome</keyword>